<dbReference type="EMBL" id="LFWU01000106">
    <property type="protein sequence ID" value="KON31122.1"/>
    <property type="molecule type" value="Genomic_DNA"/>
</dbReference>
<sequence length="111" mass="13022">MKVIILNNKEFILPRVERENFIRLMKLGLEYNRDKGTFSINNFDNIKEAIDTISDILNDEVQFLQNCLMCHKDFPCSDCKYTDFCETKNLPFKCLCPQCLTGKKSPQKTLF</sequence>
<accession>A0A0M0BRB0</accession>
<dbReference type="Proteomes" id="UP000037237">
    <property type="component" value="Unassembled WGS sequence"/>
</dbReference>
<dbReference type="AlphaFoldDB" id="A0A0M0BRB0"/>
<protein>
    <submittedName>
        <fullName evidence="1">Uncharacterized protein</fullName>
    </submittedName>
</protein>
<gene>
    <name evidence="1" type="ORF">AC477_04410</name>
</gene>
<reference evidence="1 2" key="1">
    <citation type="submission" date="2015-06" db="EMBL/GenBank/DDBJ databases">
        <title>New insights into the roles of widespread benthic archaea in carbon and nitrogen cycling.</title>
        <authorList>
            <person name="Lazar C.S."/>
            <person name="Baker B.J."/>
            <person name="Seitz K.W."/>
            <person name="Hyde A.S."/>
            <person name="Dick G.J."/>
            <person name="Hinrichs K.-U."/>
            <person name="Teske A.P."/>
        </authorList>
    </citation>
    <scope>NUCLEOTIDE SEQUENCE [LARGE SCALE GENOMIC DNA]</scope>
    <source>
        <strain evidence="1">SG8-32-1</strain>
    </source>
</reference>
<organism evidence="1 2">
    <name type="scientific">miscellaneous Crenarchaeota group-1 archaeon SG8-32-1</name>
    <dbReference type="NCBI Taxonomy" id="1685124"/>
    <lineage>
        <taxon>Archaea</taxon>
        <taxon>Candidatus Bathyarchaeota</taxon>
        <taxon>MCG-1</taxon>
    </lineage>
</organism>
<evidence type="ECO:0000313" key="1">
    <source>
        <dbReference type="EMBL" id="KON31122.1"/>
    </source>
</evidence>
<comment type="caution">
    <text evidence="1">The sequence shown here is derived from an EMBL/GenBank/DDBJ whole genome shotgun (WGS) entry which is preliminary data.</text>
</comment>
<name>A0A0M0BRB0_9ARCH</name>
<proteinExistence type="predicted"/>
<evidence type="ECO:0000313" key="2">
    <source>
        <dbReference type="Proteomes" id="UP000037237"/>
    </source>
</evidence>